<dbReference type="PROSITE" id="PS00571">
    <property type="entry name" value="AMIDASES"/>
    <property type="match status" value="1"/>
</dbReference>
<dbReference type="Pfam" id="PF01425">
    <property type="entry name" value="Amidase"/>
    <property type="match status" value="1"/>
</dbReference>
<gene>
    <name evidence="2" type="ORF">LK10_07605</name>
</gene>
<evidence type="ECO:0000259" key="1">
    <source>
        <dbReference type="Pfam" id="PF01425"/>
    </source>
</evidence>
<dbReference type="Proteomes" id="UP000030982">
    <property type="component" value="Unassembled WGS sequence"/>
</dbReference>
<dbReference type="InterPro" id="IPR020556">
    <property type="entry name" value="Amidase_CS"/>
</dbReference>
<proteinExistence type="predicted"/>
<evidence type="ECO:0000313" key="3">
    <source>
        <dbReference type="Proteomes" id="UP000030982"/>
    </source>
</evidence>
<dbReference type="GO" id="GO:0003824">
    <property type="term" value="F:catalytic activity"/>
    <property type="evidence" value="ECO:0007669"/>
    <property type="project" value="InterPro"/>
</dbReference>
<dbReference type="Gene3D" id="3.90.1300.10">
    <property type="entry name" value="Amidase signature (AS) domain"/>
    <property type="match status" value="1"/>
</dbReference>
<dbReference type="PANTHER" id="PTHR11895">
    <property type="entry name" value="TRANSAMIDASE"/>
    <property type="match status" value="1"/>
</dbReference>
<dbReference type="InterPro" id="IPR023631">
    <property type="entry name" value="Amidase_dom"/>
</dbReference>
<reference evidence="2 3" key="1">
    <citation type="submission" date="2014-09" db="EMBL/GenBank/DDBJ databases">
        <title>Genome sequence of Sinomonas sp. MUSC 117.</title>
        <authorList>
            <person name="Lee L.-H."/>
        </authorList>
    </citation>
    <scope>NUCLEOTIDE SEQUENCE [LARGE SCALE GENOMIC DNA]</scope>
    <source>
        <strain evidence="2 3">MUSC 117</strain>
    </source>
</reference>
<dbReference type="OrthoDB" id="182039at2"/>
<dbReference type="EMBL" id="JTDL01000089">
    <property type="protein sequence ID" value="KHL03917.1"/>
    <property type="molecule type" value="Genomic_DNA"/>
</dbReference>
<organism evidence="2 3">
    <name type="scientific">Sinomonas humi</name>
    <dbReference type="NCBI Taxonomy" id="1338436"/>
    <lineage>
        <taxon>Bacteria</taxon>
        <taxon>Bacillati</taxon>
        <taxon>Actinomycetota</taxon>
        <taxon>Actinomycetes</taxon>
        <taxon>Micrococcales</taxon>
        <taxon>Micrococcaceae</taxon>
        <taxon>Sinomonas</taxon>
    </lineage>
</organism>
<dbReference type="PANTHER" id="PTHR11895:SF76">
    <property type="entry name" value="INDOLEACETAMIDE HYDROLASE"/>
    <property type="match status" value="1"/>
</dbReference>
<feature type="domain" description="Amidase" evidence="1">
    <location>
        <begin position="25"/>
        <end position="455"/>
    </location>
</feature>
<protein>
    <submittedName>
        <fullName evidence="2">Amidase</fullName>
    </submittedName>
</protein>
<dbReference type="STRING" id="1338436.LK10_07605"/>
<sequence>MNELVTRDAVELAALIRSREISASELLEAHLDQIAELNPRTNAVVTLDEEGARRSAAEADRTLASGDAVGPLHGLPIAFKDTARTKGLRTTFGHPRFADHVPGGDDPHVRSILAAGAIRLGKTNVPEHAAGSHTVNRVFGATRNPYDPTRSAGGSSGGAAASLASGFQPIADGSDMGGSLRNPASFCNVVGLRPTPGLVPDNAPNGLCPLGVVGPMGRTARDTALLLAVMSANEAHDADALTARAEAIVAEVESAAHDGGDFRGLRVAFAPTLGGRVPVEREVLDVVERQARRLEELGASVELDCPDLDGSDEAFRTLRAAAFDSLWGDELRADPHAFNYYLAGNIRDGGELSGRDVVRAQESLTRLVRRAEEFFGRYDLVIAPAAQVAPFPVELDFPTAVDGQQLENYLDWMRAAYLFTPLGVPALSVPAGFTPSGLPVGLQMLTRRGADVRLLRLAAAIENVNPALRRRPEGAAVL</sequence>
<name>A0A0B2APN6_9MICC</name>
<dbReference type="AlphaFoldDB" id="A0A0B2APN6"/>
<dbReference type="RefSeq" id="WP_043121881.1">
    <property type="nucleotide sequence ID" value="NZ_JTDL01000089.1"/>
</dbReference>
<keyword evidence="3" id="KW-1185">Reference proteome</keyword>
<dbReference type="InterPro" id="IPR000120">
    <property type="entry name" value="Amidase"/>
</dbReference>
<comment type="caution">
    <text evidence="2">The sequence shown here is derived from an EMBL/GenBank/DDBJ whole genome shotgun (WGS) entry which is preliminary data.</text>
</comment>
<dbReference type="SUPFAM" id="SSF75304">
    <property type="entry name" value="Amidase signature (AS) enzymes"/>
    <property type="match status" value="1"/>
</dbReference>
<dbReference type="InterPro" id="IPR036928">
    <property type="entry name" value="AS_sf"/>
</dbReference>
<evidence type="ECO:0000313" key="2">
    <source>
        <dbReference type="EMBL" id="KHL03917.1"/>
    </source>
</evidence>
<accession>A0A0B2APN6</accession>